<dbReference type="PANTHER" id="PTHR11106:SF27">
    <property type="entry name" value="MACRO DOMAIN-CONTAINING PROTEIN"/>
    <property type="match status" value="1"/>
</dbReference>
<feature type="domain" description="Macro" evidence="1">
    <location>
        <begin position="75"/>
        <end position="260"/>
    </location>
</feature>
<dbReference type="InterPro" id="IPR043472">
    <property type="entry name" value="Macro_dom-like"/>
</dbReference>
<accession>A0A1J3F4N0</accession>
<dbReference type="Gene3D" id="3.40.220.10">
    <property type="entry name" value="Leucine Aminopeptidase, subunit E, domain 1"/>
    <property type="match status" value="1"/>
</dbReference>
<dbReference type="EMBL" id="GEVK01016300">
    <property type="protein sequence ID" value="JAU36532.1"/>
    <property type="molecule type" value="Transcribed_RNA"/>
</dbReference>
<protein>
    <recommendedName>
        <fullName evidence="1">Macro domain-containing protein</fullName>
    </recommendedName>
</protein>
<name>A0A1J3F4N0_NOCCA</name>
<dbReference type="PROSITE" id="PS51154">
    <property type="entry name" value="MACRO"/>
    <property type="match status" value="1"/>
</dbReference>
<gene>
    <name evidence="2" type="ORF">LC_TR8052_c1_g1_i1_g.28209</name>
</gene>
<reference evidence="2" key="1">
    <citation type="submission" date="2016-07" db="EMBL/GenBank/DDBJ databases">
        <title>De novo transcriptome assembly of four accessions of the metal hyperaccumulator plant Noccaea caerulescens.</title>
        <authorList>
            <person name="Blande D."/>
            <person name="Halimaa P."/>
            <person name="Tervahauta A.I."/>
            <person name="Aarts M.G."/>
            <person name="Karenlampi S.O."/>
        </authorList>
    </citation>
    <scope>NUCLEOTIDE SEQUENCE</scope>
</reference>
<dbReference type="InterPro" id="IPR002589">
    <property type="entry name" value="Macro_dom"/>
</dbReference>
<dbReference type="CDD" id="cd02908">
    <property type="entry name" value="Macro_OAADPr_deacetylase"/>
    <property type="match status" value="1"/>
</dbReference>
<dbReference type="SMART" id="SM00506">
    <property type="entry name" value="A1pp"/>
    <property type="match status" value="1"/>
</dbReference>
<evidence type="ECO:0000259" key="1">
    <source>
        <dbReference type="PROSITE" id="PS51154"/>
    </source>
</evidence>
<proteinExistence type="predicted"/>
<sequence length="263" mass="28298">MRRLWLTCAVGSSSRRLPRLLSSSILRAPSAPSRASLISAIFPVSTFHTVALRFIAAPSSFLSSTVSFSSMASGDEGAVFNLSDSSFLKILKGDITKWSIDASSDAIVTPANERMLGGGGADGAIHRAAGPQLRAACYEVPEVRPGVRCPTGEARITPGFNLPASRVIHAVGPIYDSDDNPEKSLANSYRNSLRVAKENNIKYIAFPAISCGIYGYPFDEAAVISISTIKEFANDFKEVHFVMFADDIYSVWVNQAKKVLSKA</sequence>
<dbReference type="Pfam" id="PF01661">
    <property type="entry name" value="Macro"/>
    <property type="match status" value="1"/>
</dbReference>
<dbReference type="SUPFAM" id="SSF52949">
    <property type="entry name" value="Macro domain-like"/>
    <property type="match status" value="1"/>
</dbReference>
<organism evidence="2">
    <name type="scientific">Noccaea caerulescens</name>
    <name type="common">Alpine penny-cress</name>
    <name type="synonym">Thlaspi caerulescens</name>
    <dbReference type="NCBI Taxonomy" id="107243"/>
    <lineage>
        <taxon>Eukaryota</taxon>
        <taxon>Viridiplantae</taxon>
        <taxon>Streptophyta</taxon>
        <taxon>Embryophyta</taxon>
        <taxon>Tracheophyta</taxon>
        <taxon>Spermatophyta</taxon>
        <taxon>Magnoliopsida</taxon>
        <taxon>eudicotyledons</taxon>
        <taxon>Gunneridae</taxon>
        <taxon>Pentapetalae</taxon>
        <taxon>rosids</taxon>
        <taxon>malvids</taxon>
        <taxon>Brassicales</taxon>
        <taxon>Brassicaceae</taxon>
        <taxon>Coluteocarpeae</taxon>
        <taxon>Noccaea</taxon>
    </lineage>
</organism>
<evidence type="ECO:0000313" key="2">
    <source>
        <dbReference type="EMBL" id="JAU36532.1"/>
    </source>
</evidence>
<dbReference type="AlphaFoldDB" id="A0A1J3F4N0"/>
<dbReference type="PANTHER" id="PTHR11106">
    <property type="entry name" value="GANGLIOSIDE INDUCED DIFFERENTIATION ASSOCIATED PROTEIN 2-RELATED"/>
    <property type="match status" value="1"/>
</dbReference>